<organism evidence="2 3">
    <name type="scientific">Nitrosarchaeum koreense MY1</name>
    <dbReference type="NCBI Taxonomy" id="1001994"/>
    <lineage>
        <taxon>Archaea</taxon>
        <taxon>Nitrososphaerota</taxon>
        <taxon>Nitrososphaeria</taxon>
        <taxon>Nitrosopumilales</taxon>
        <taxon>Nitrosopumilaceae</taxon>
        <taxon>Nitrosarchaeum</taxon>
    </lineage>
</organism>
<evidence type="ECO:0000256" key="1">
    <source>
        <dbReference type="SAM" id="Coils"/>
    </source>
</evidence>
<dbReference type="RefSeq" id="WP_007550294.1">
    <property type="nucleotide sequence ID" value="NZ_AFPU01000001.1"/>
</dbReference>
<evidence type="ECO:0000313" key="2">
    <source>
        <dbReference type="EMBL" id="EGP93518.1"/>
    </source>
</evidence>
<feature type="coiled-coil region" evidence="1">
    <location>
        <begin position="3"/>
        <end position="30"/>
    </location>
</feature>
<dbReference type="AlphaFoldDB" id="F9CW66"/>
<dbReference type="Proteomes" id="UP000004440">
    <property type="component" value="Unassembled WGS sequence"/>
</dbReference>
<sequence>MAYEQENKIIELLEKILEELTEIKKNTKITADFATLRSEIINRTKGQQVNP</sequence>
<gene>
    <name evidence="2" type="ORF">MY1_0756</name>
</gene>
<protein>
    <submittedName>
        <fullName evidence="2">Uncharacterized protein</fullName>
    </submittedName>
</protein>
<dbReference type="STRING" id="1001994.MY1_0756"/>
<keyword evidence="1" id="KW-0175">Coiled coil</keyword>
<comment type="caution">
    <text evidence="2">The sequence shown here is derived from an EMBL/GenBank/DDBJ whole genome shotgun (WGS) entry which is preliminary data.</text>
</comment>
<accession>F9CW66</accession>
<dbReference type="EMBL" id="AFPU01000001">
    <property type="protein sequence ID" value="EGP93518.1"/>
    <property type="molecule type" value="Genomic_DNA"/>
</dbReference>
<name>F9CW66_9ARCH</name>
<keyword evidence="3" id="KW-1185">Reference proteome</keyword>
<evidence type="ECO:0000313" key="3">
    <source>
        <dbReference type="Proteomes" id="UP000004440"/>
    </source>
</evidence>
<proteinExistence type="predicted"/>
<reference evidence="2 3" key="1">
    <citation type="journal article" date="2011" name="J. Bacteriol.">
        <title>Genome Sequence of an Ammonia-Oxidizing Soil Archaeon, "Candidatus Nitrosoarchaeum koreensis" MY1.</title>
        <authorList>
            <person name="Kim B.K."/>
            <person name="Jung M.Y."/>
            <person name="Yu D.S."/>
            <person name="Park S.J."/>
            <person name="Oh T.K."/>
            <person name="Rhee S.K."/>
            <person name="Kim J.F."/>
        </authorList>
    </citation>
    <scope>NUCLEOTIDE SEQUENCE [LARGE SCALE GENOMIC DNA]</scope>
    <source>
        <strain evidence="2 3">MY1</strain>
    </source>
</reference>